<feature type="transmembrane region" description="Helical" evidence="1">
    <location>
        <begin position="6"/>
        <end position="22"/>
    </location>
</feature>
<keyword evidence="4" id="KW-1185">Reference proteome</keyword>
<reference evidence="3 5" key="2">
    <citation type="submission" date="2019-09" db="EMBL/GenBank/DDBJ databases">
        <title>Complete genome sequencing of four Arcobacter species reveals a diverse suite of mobile elements.</title>
        <authorList>
            <person name="Miller W.G."/>
            <person name="Yee E."/>
            <person name="Bono J.L."/>
        </authorList>
    </citation>
    <scope>NUCLEOTIDE SEQUENCE [LARGE SCALE GENOMIC DNA]</scope>
    <source>
        <strain evidence="3 5">CCUG 56899</strain>
    </source>
</reference>
<evidence type="ECO:0000313" key="3">
    <source>
        <dbReference type="EMBL" id="QEP40077.1"/>
    </source>
</evidence>
<dbReference type="EMBL" id="CP036246">
    <property type="protein sequence ID" value="QEP40077.1"/>
    <property type="molecule type" value="Genomic_DNA"/>
</dbReference>
<proteinExistence type="predicted"/>
<evidence type="ECO:0000256" key="1">
    <source>
        <dbReference type="SAM" id="Phobius"/>
    </source>
</evidence>
<keyword evidence="1" id="KW-0472">Membrane</keyword>
<accession>A0A1C0B1H1</accession>
<dbReference type="Proteomes" id="UP000093159">
    <property type="component" value="Unassembled WGS sequence"/>
</dbReference>
<dbReference type="RefSeq" id="WP_066169688.1">
    <property type="nucleotide sequence ID" value="NZ_CP036246.2"/>
</dbReference>
<name>A0A1C0B1H1_9BACT</name>
<reference evidence="3 5" key="3">
    <citation type="submission" date="2019-09" db="EMBL/GenBank/DDBJ databases">
        <title>Taxonomic note: a critical rebuttal of the proposed division of the genus Arcobacter into six genera, emended descriptions of Arcobacter anaerophilus and the genus Arcobacter, and an assessment of genus-level boundaries for Epsilonproteobacteria using in silico genomic comparator tools.</title>
        <authorList>
            <person name="On S.L.W."/>
            <person name="Miller W.G."/>
            <person name="Biggs P."/>
            <person name="Cornelius A."/>
            <person name="Vandamme P."/>
        </authorList>
    </citation>
    <scope>NUCLEOTIDE SEQUENCE [LARGE SCALE GENOMIC DNA]</scope>
    <source>
        <strain evidence="3 5">CCUG 56899</strain>
    </source>
</reference>
<keyword evidence="1" id="KW-1133">Transmembrane helix</keyword>
<dbReference type="AlphaFoldDB" id="A0A1C0B1H1"/>
<evidence type="ECO:0000313" key="4">
    <source>
        <dbReference type="Proteomes" id="UP000093159"/>
    </source>
</evidence>
<reference evidence="2 4" key="1">
    <citation type="submission" date="2015-05" db="EMBL/GenBank/DDBJ databases">
        <authorList>
            <person name="Rovetto F."/>
            <person name="Cocolin L."/>
            <person name="Illeghems K."/>
            <person name="Van Nieuwerburgh F."/>
            <person name="Houf K."/>
        </authorList>
    </citation>
    <scope>NUCLEOTIDE SEQUENCE [LARGE SCALE GENOMIC DNA]</scope>
    <source>
        <strain evidence="2 4">117434</strain>
    </source>
</reference>
<dbReference type="Proteomes" id="UP000322644">
    <property type="component" value="Chromosome"/>
</dbReference>
<evidence type="ECO:0000313" key="2">
    <source>
        <dbReference type="EMBL" id="OCL93656.1"/>
    </source>
</evidence>
<evidence type="ECO:0000313" key="5">
    <source>
        <dbReference type="Proteomes" id="UP000322644"/>
    </source>
</evidence>
<gene>
    <name evidence="2" type="ORF">AAX28_01207</name>
    <name evidence="3" type="ORF">APORC_0455</name>
</gene>
<protein>
    <submittedName>
        <fullName evidence="3">Uncharacterized protein</fullName>
    </submittedName>
</protein>
<keyword evidence="1" id="KW-0812">Transmembrane</keyword>
<dbReference type="EMBL" id="LDIR01000001">
    <property type="protein sequence ID" value="OCL93656.1"/>
    <property type="molecule type" value="Genomic_DNA"/>
</dbReference>
<dbReference type="KEGG" id="apoc:APORC_0455"/>
<dbReference type="OrthoDB" id="5348017at2"/>
<organism evidence="3 5">
    <name type="scientific">Arcobacter porcinus</name>
    <dbReference type="NCBI Taxonomy" id="1935204"/>
    <lineage>
        <taxon>Bacteria</taxon>
        <taxon>Pseudomonadati</taxon>
        <taxon>Campylobacterota</taxon>
        <taxon>Epsilonproteobacteria</taxon>
        <taxon>Campylobacterales</taxon>
        <taxon>Arcobacteraceae</taxon>
        <taxon>Arcobacter</taxon>
    </lineage>
</organism>
<sequence length="128" mass="15383">MRKTLLVLAPIFIVIIVGLLLINEEKEIKVEDNRNQNLYKILQEHFPYTIKKMDEDNSEIIFKDGREIEESSNSQLFHIIDQIEKDWAHKYLLLDGSILVILDDYQQEKRRIQLNEEETNWIKEYFGM</sequence>